<evidence type="ECO:0000313" key="20">
    <source>
        <dbReference type="EMBL" id="MBA6412637.1"/>
    </source>
</evidence>
<keyword evidence="21" id="KW-1185">Reference proteome</keyword>
<name>A0A7W2TVD6_9GAMM</name>
<comment type="caution">
    <text evidence="20">The sequence shown here is derived from an EMBL/GenBank/DDBJ whole genome shotgun (WGS) entry which is preliminary data.</text>
</comment>
<dbReference type="EC" id="2.7.8.26" evidence="5 19"/>
<evidence type="ECO:0000256" key="14">
    <source>
        <dbReference type="ARBA" id="ARBA00025228"/>
    </source>
</evidence>
<evidence type="ECO:0000256" key="11">
    <source>
        <dbReference type="ARBA" id="ARBA00022842"/>
    </source>
</evidence>
<feature type="transmembrane region" description="Helical" evidence="19">
    <location>
        <begin position="188"/>
        <end position="221"/>
    </location>
</feature>
<evidence type="ECO:0000256" key="4">
    <source>
        <dbReference type="ARBA" id="ARBA00010561"/>
    </source>
</evidence>
<evidence type="ECO:0000256" key="18">
    <source>
        <dbReference type="ARBA" id="ARBA00049504"/>
    </source>
</evidence>
<comment type="subcellular location">
    <subcellularLocation>
        <location evidence="2 19">Cell membrane</location>
        <topology evidence="2 19">Multi-pass membrane protein</topology>
    </subcellularLocation>
</comment>
<evidence type="ECO:0000313" key="21">
    <source>
        <dbReference type="Proteomes" id="UP000539350"/>
    </source>
</evidence>
<evidence type="ECO:0000256" key="2">
    <source>
        <dbReference type="ARBA" id="ARBA00004651"/>
    </source>
</evidence>
<comment type="catalytic activity">
    <reaction evidence="18 19">
        <text>alpha-ribazole 5'-phosphate + adenosylcob(III)inamide-GDP = adenosylcob(III)alamin 5'-phosphate + GMP + H(+)</text>
        <dbReference type="Rhea" id="RHEA:23560"/>
        <dbReference type="ChEBI" id="CHEBI:15378"/>
        <dbReference type="ChEBI" id="CHEBI:57918"/>
        <dbReference type="ChEBI" id="CHEBI:58115"/>
        <dbReference type="ChEBI" id="CHEBI:60487"/>
        <dbReference type="ChEBI" id="CHEBI:60493"/>
        <dbReference type="EC" id="2.7.8.26"/>
    </reaction>
</comment>
<dbReference type="HAMAP" id="MF_00719">
    <property type="entry name" value="CobS"/>
    <property type="match status" value="1"/>
</dbReference>
<evidence type="ECO:0000256" key="3">
    <source>
        <dbReference type="ARBA" id="ARBA00004663"/>
    </source>
</evidence>
<keyword evidence="13 19" id="KW-0472">Membrane</keyword>
<evidence type="ECO:0000256" key="6">
    <source>
        <dbReference type="ARBA" id="ARBA00015850"/>
    </source>
</evidence>
<dbReference type="Pfam" id="PF02654">
    <property type="entry name" value="CobS"/>
    <property type="match status" value="1"/>
</dbReference>
<keyword evidence="9 19" id="KW-0808">Transferase</keyword>
<dbReference type="InterPro" id="IPR003805">
    <property type="entry name" value="CobS"/>
</dbReference>
<dbReference type="UniPathway" id="UPA00148">
    <property type="reaction ID" value="UER00238"/>
</dbReference>
<dbReference type="GO" id="GO:0009236">
    <property type="term" value="P:cobalamin biosynthetic process"/>
    <property type="evidence" value="ECO:0007669"/>
    <property type="project" value="UniProtKB-UniRule"/>
</dbReference>
<evidence type="ECO:0000256" key="17">
    <source>
        <dbReference type="ARBA" id="ARBA00048623"/>
    </source>
</evidence>
<dbReference type="GO" id="GO:0051073">
    <property type="term" value="F:adenosylcobinamide-GDP ribazoletransferase activity"/>
    <property type="evidence" value="ECO:0007669"/>
    <property type="project" value="UniProtKB-UniRule"/>
</dbReference>
<gene>
    <name evidence="19 20" type="primary">cobS</name>
    <name evidence="20" type="ORF">H2508_05875</name>
</gene>
<dbReference type="AlphaFoldDB" id="A0A7W2TVD6"/>
<proteinExistence type="inferred from homology"/>
<keyword evidence="7 19" id="KW-1003">Cell membrane</keyword>
<dbReference type="Proteomes" id="UP000539350">
    <property type="component" value="Unassembled WGS sequence"/>
</dbReference>
<keyword evidence="12 19" id="KW-1133">Transmembrane helix</keyword>
<comment type="caution">
    <text evidence="19">Lacks conserved residue(s) required for the propagation of feature annotation.</text>
</comment>
<evidence type="ECO:0000256" key="16">
    <source>
        <dbReference type="ARBA" id="ARBA00032853"/>
    </source>
</evidence>
<evidence type="ECO:0000256" key="1">
    <source>
        <dbReference type="ARBA" id="ARBA00001946"/>
    </source>
</evidence>
<feature type="transmembrane region" description="Helical" evidence="19">
    <location>
        <begin position="41"/>
        <end position="63"/>
    </location>
</feature>
<evidence type="ECO:0000256" key="12">
    <source>
        <dbReference type="ARBA" id="ARBA00022989"/>
    </source>
</evidence>
<evidence type="ECO:0000256" key="13">
    <source>
        <dbReference type="ARBA" id="ARBA00023136"/>
    </source>
</evidence>
<dbReference type="NCBIfam" id="TIGR00317">
    <property type="entry name" value="cobS"/>
    <property type="match status" value="1"/>
</dbReference>
<dbReference type="PANTHER" id="PTHR34148">
    <property type="entry name" value="ADENOSYLCOBINAMIDE-GDP RIBAZOLETRANSFERASE"/>
    <property type="match status" value="1"/>
</dbReference>
<dbReference type="EMBL" id="JACFXU010000013">
    <property type="protein sequence ID" value="MBA6412637.1"/>
    <property type="molecule type" value="Genomic_DNA"/>
</dbReference>
<dbReference type="GO" id="GO:0005886">
    <property type="term" value="C:plasma membrane"/>
    <property type="evidence" value="ECO:0007669"/>
    <property type="project" value="UniProtKB-SubCell"/>
</dbReference>
<keyword evidence="8 19" id="KW-0169">Cobalamin biosynthesis</keyword>
<evidence type="ECO:0000256" key="7">
    <source>
        <dbReference type="ARBA" id="ARBA00022475"/>
    </source>
</evidence>
<evidence type="ECO:0000256" key="5">
    <source>
        <dbReference type="ARBA" id="ARBA00013200"/>
    </source>
</evidence>
<dbReference type="GO" id="GO:0008818">
    <property type="term" value="F:cobalamin 5'-phosphate synthase activity"/>
    <property type="evidence" value="ECO:0007669"/>
    <property type="project" value="UniProtKB-UniRule"/>
</dbReference>
<accession>A0A7W2TVD6</accession>
<comment type="catalytic activity">
    <reaction evidence="17 19">
        <text>alpha-ribazole + adenosylcob(III)inamide-GDP = adenosylcob(III)alamin + GMP + H(+)</text>
        <dbReference type="Rhea" id="RHEA:16049"/>
        <dbReference type="ChEBI" id="CHEBI:10329"/>
        <dbReference type="ChEBI" id="CHEBI:15378"/>
        <dbReference type="ChEBI" id="CHEBI:18408"/>
        <dbReference type="ChEBI" id="CHEBI:58115"/>
        <dbReference type="ChEBI" id="CHEBI:60487"/>
        <dbReference type="EC" id="2.7.8.26"/>
    </reaction>
</comment>
<evidence type="ECO:0000256" key="19">
    <source>
        <dbReference type="HAMAP-Rule" id="MF_00719"/>
    </source>
</evidence>
<evidence type="ECO:0000256" key="15">
    <source>
        <dbReference type="ARBA" id="ARBA00032605"/>
    </source>
</evidence>
<comment type="function">
    <text evidence="14 19">Joins adenosylcobinamide-GDP and alpha-ribazole to generate adenosylcobalamin (Ado-cobalamin). Also synthesizes adenosylcobalamin 5'-phosphate from adenosylcobinamide-GDP and alpha-ribazole 5'-phosphate.</text>
</comment>
<comment type="pathway">
    <text evidence="3 19">Cofactor biosynthesis; adenosylcobalamin biosynthesis; adenosylcobalamin from cob(II)yrinate a,c-diamide: step 7/7.</text>
</comment>
<dbReference type="PANTHER" id="PTHR34148:SF1">
    <property type="entry name" value="ADENOSYLCOBINAMIDE-GDP RIBAZOLETRANSFERASE"/>
    <property type="match status" value="1"/>
</dbReference>
<sequence length="258" mass="27916">MSGPKPSVLQRELHSLASAITFLTRIPLPGFQYDQQSQGRAILYFPLVGLLVALPAIAMYYFALTLWSQSVAVVLAMATTILLTGGFHEDGLADSADGLGGGWQRADKLRIMKDSRLGTYGALALVMSLLLKFTLLSSLPHELVPAALLTAHIVGRWSTLPLLYSTPYLGGSEASGTALLQDQQQTRLWLATGFSFGAILLLQSESFWLLLTVVAILLFLWRRHCLRQLGGINGDTLGAANQMVELSIYLCLAATLAP</sequence>
<evidence type="ECO:0000256" key="8">
    <source>
        <dbReference type="ARBA" id="ARBA00022573"/>
    </source>
</evidence>
<organism evidence="20 21">
    <name type="scientific">Sediminihaliea albiluteola</name>
    <dbReference type="NCBI Taxonomy" id="2758564"/>
    <lineage>
        <taxon>Bacteria</taxon>
        <taxon>Pseudomonadati</taxon>
        <taxon>Pseudomonadota</taxon>
        <taxon>Gammaproteobacteria</taxon>
        <taxon>Cellvibrionales</taxon>
        <taxon>Halieaceae</taxon>
        <taxon>Sediminihaliea</taxon>
    </lineage>
</organism>
<reference evidence="20 21" key="1">
    <citation type="submission" date="2020-07" db="EMBL/GenBank/DDBJ databases">
        <title>Halieaceae bacterium, F7430, whole genome shotgun sequencing project.</title>
        <authorList>
            <person name="Jiang S."/>
            <person name="Liu Z.W."/>
            <person name="Du Z.J."/>
        </authorList>
    </citation>
    <scope>NUCLEOTIDE SEQUENCE [LARGE SCALE GENOMIC DNA]</scope>
    <source>
        <strain evidence="20 21">F7430</strain>
    </source>
</reference>
<dbReference type="RefSeq" id="WP_182170034.1">
    <property type="nucleotide sequence ID" value="NZ_JACFXU010000013.1"/>
</dbReference>
<comment type="similarity">
    <text evidence="4 19">Belongs to the CobS family.</text>
</comment>
<evidence type="ECO:0000256" key="9">
    <source>
        <dbReference type="ARBA" id="ARBA00022679"/>
    </source>
</evidence>
<protein>
    <recommendedName>
        <fullName evidence="6 19">Adenosylcobinamide-GDP ribazoletransferase</fullName>
        <ecNumber evidence="5 19">2.7.8.26</ecNumber>
    </recommendedName>
    <alternativeName>
        <fullName evidence="16 19">Cobalamin synthase</fullName>
    </alternativeName>
    <alternativeName>
        <fullName evidence="15 19">Cobalamin-5'-phosphate synthase</fullName>
    </alternativeName>
</protein>
<keyword evidence="10 19" id="KW-0812">Transmembrane</keyword>
<feature type="transmembrane region" description="Helical" evidence="19">
    <location>
        <begin position="117"/>
        <end position="135"/>
    </location>
</feature>
<comment type="cofactor">
    <cofactor evidence="1 19">
        <name>Mg(2+)</name>
        <dbReference type="ChEBI" id="CHEBI:18420"/>
    </cofactor>
</comment>
<evidence type="ECO:0000256" key="10">
    <source>
        <dbReference type="ARBA" id="ARBA00022692"/>
    </source>
</evidence>
<keyword evidence="11 19" id="KW-0460">Magnesium</keyword>